<comment type="caution">
    <text evidence="10">Lacks conserved residue(s) required for the propagation of feature annotation.</text>
</comment>
<evidence type="ECO:0000256" key="1">
    <source>
        <dbReference type="ARBA" id="ARBA00001946"/>
    </source>
</evidence>
<evidence type="ECO:0000256" key="11">
    <source>
        <dbReference type="RuleBase" id="RU003783"/>
    </source>
</evidence>
<evidence type="ECO:0000256" key="12">
    <source>
        <dbReference type="RuleBase" id="RU003784"/>
    </source>
</evidence>
<feature type="site" description="Interaction with substrate tRNA" evidence="10">
    <location>
        <position position="166"/>
    </location>
</feature>
<comment type="catalytic activity">
    <reaction evidence="9 10 11">
        <text>adenosine(37) in tRNA + dimethylallyl diphosphate = N(6)-dimethylallyladenosine(37) in tRNA + diphosphate</text>
        <dbReference type="Rhea" id="RHEA:26482"/>
        <dbReference type="Rhea" id="RHEA-COMP:10162"/>
        <dbReference type="Rhea" id="RHEA-COMP:10375"/>
        <dbReference type="ChEBI" id="CHEBI:33019"/>
        <dbReference type="ChEBI" id="CHEBI:57623"/>
        <dbReference type="ChEBI" id="CHEBI:74411"/>
        <dbReference type="ChEBI" id="CHEBI:74415"/>
        <dbReference type="EC" id="2.5.1.75"/>
    </reaction>
</comment>
<dbReference type="GO" id="GO:0052381">
    <property type="term" value="F:tRNA dimethylallyltransferase activity"/>
    <property type="evidence" value="ECO:0007669"/>
    <property type="project" value="UniProtKB-UniRule"/>
</dbReference>
<dbReference type="InterPro" id="IPR027417">
    <property type="entry name" value="P-loop_NTPase"/>
</dbReference>
<comment type="cofactor">
    <cofactor evidence="1 10">
        <name>Mg(2+)</name>
        <dbReference type="ChEBI" id="CHEBI:18420"/>
    </cofactor>
</comment>
<comment type="similarity">
    <text evidence="3 10 13">Belongs to the IPP transferase family.</text>
</comment>
<dbReference type="InterPro" id="IPR018022">
    <property type="entry name" value="IPT"/>
</dbReference>
<reference evidence="15" key="1">
    <citation type="submission" date="2016-10" db="EMBL/GenBank/DDBJ databases">
        <authorList>
            <person name="Varghese N."/>
            <person name="Submissions S."/>
        </authorList>
    </citation>
    <scope>NUCLEOTIDE SEQUENCE [LARGE SCALE GENOMIC DNA]</scope>
    <source>
        <strain evidence="15">MO64</strain>
    </source>
</reference>
<evidence type="ECO:0000256" key="10">
    <source>
        <dbReference type="HAMAP-Rule" id="MF_00185"/>
    </source>
</evidence>
<dbReference type="PANTHER" id="PTHR11088">
    <property type="entry name" value="TRNA DIMETHYLALLYLTRANSFERASE"/>
    <property type="match status" value="1"/>
</dbReference>
<name>A0A1I4E845_9GAMM</name>
<dbReference type="Gene3D" id="3.40.50.300">
    <property type="entry name" value="P-loop containing nucleotide triphosphate hydrolases"/>
    <property type="match status" value="1"/>
</dbReference>
<keyword evidence="7 10" id="KW-0067">ATP-binding</keyword>
<dbReference type="NCBIfam" id="TIGR00174">
    <property type="entry name" value="miaA"/>
    <property type="match status" value="1"/>
</dbReference>
<dbReference type="GO" id="GO:0006400">
    <property type="term" value="P:tRNA modification"/>
    <property type="evidence" value="ECO:0007669"/>
    <property type="project" value="TreeGrafter"/>
</dbReference>
<dbReference type="GO" id="GO:0005524">
    <property type="term" value="F:ATP binding"/>
    <property type="evidence" value="ECO:0007669"/>
    <property type="project" value="UniProtKB-UniRule"/>
</dbReference>
<dbReference type="SUPFAM" id="SSF52540">
    <property type="entry name" value="P-loop containing nucleoside triphosphate hydrolases"/>
    <property type="match status" value="1"/>
</dbReference>
<gene>
    <name evidence="10" type="primary">miaA</name>
    <name evidence="14" type="ORF">SAMN05192579_11195</name>
</gene>
<dbReference type="PANTHER" id="PTHR11088:SF60">
    <property type="entry name" value="TRNA DIMETHYLALLYLTRANSFERASE"/>
    <property type="match status" value="1"/>
</dbReference>
<dbReference type="Gene3D" id="1.10.20.140">
    <property type="match status" value="1"/>
</dbReference>
<feature type="region of interest" description="Interaction with substrate tRNA" evidence="10">
    <location>
        <begin position="317"/>
        <end position="324"/>
    </location>
</feature>
<proteinExistence type="inferred from homology"/>
<comment type="subunit">
    <text evidence="10">Monomer.</text>
</comment>
<comment type="function">
    <text evidence="2 10 12">Catalyzes the transfer of a dimethylallyl group onto the adenine at position 37 in tRNAs that read codons beginning with uridine, leading to the formation of N6-(dimethylallyl)adenosine (i(6)A).</text>
</comment>
<evidence type="ECO:0000313" key="14">
    <source>
        <dbReference type="EMBL" id="SFL01935.1"/>
    </source>
</evidence>
<evidence type="ECO:0000313" key="15">
    <source>
        <dbReference type="Proteomes" id="UP000198725"/>
    </source>
</evidence>
<evidence type="ECO:0000256" key="3">
    <source>
        <dbReference type="ARBA" id="ARBA00005842"/>
    </source>
</evidence>
<protein>
    <recommendedName>
        <fullName evidence="10">tRNA dimethylallyltransferase</fullName>
        <ecNumber evidence="10">2.5.1.75</ecNumber>
    </recommendedName>
    <alternativeName>
        <fullName evidence="10">Dimethylallyl diphosphate:tRNA dimethylallyltransferase</fullName>
        <shortName evidence="10">DMAPP:tRNA dimethylallyltransferase</shortName>
        <shortName evidence="10">DMATase</shortName>
    </alternativeName>
    <alternativeName>
        <fullName evidence="10">Isopentenyl-diphosphate:tRNA isopentenyltransferase</fullName>
        <shortName evidence="10">IPP transferase</shortName>
        <shortName evidence="10">IPPT</shortName>
        <shortName evidence="10">IPTase</shortName>
    </alternativeName>
</protein>
<feature type="binding site" evidence="10">
    <location>
        <begin position="55"/>
        <end position="60"/>
    </location>
    <ligand>
        <name>substrate</name>
    </ligand>
</feature>
<feature type="region of interest" description="Interaction with substrate tRNA" evidence="10">
    <location>
        <begin position="202"/>
        <end position="206"/>
    </location>
</feature>
<keyword evidence="8 10" id="KW-0460">Magnesium</keyword>
<dbReference type="EMBL" id="FOSR01000011">
    <property type="protein sequence ID" value="SFL01935.1"/>
    <property type="molecule type" value="Genomic_DNA"/>
</dbReference>
<feature type="binding site" evidence="10">
    <location>
        <begin position="53"/>
        <end position="60"/>
    </location>
    <ligand>
        <name>ATP</name>
        <dbReference type="ChEBI" id="CHEBI:30616"/>
    </ligand>
</feature>
<evidence type="ECO:0000256" key="5">
    <source>
        <dbReference type="ARBA" id="ARBA00022694"/>
    </source>
</evidence>
<feature type="region of interest" description="Interaction with substrate tRNA" evidence="10">
    <location>
        <begin position="78"/>
        <end position="81"/>
    </location>
</feature>
<dbReference type="Pfam" id="PF01715">
    <property type="entry name" value="IPPT"/>
    <property type="match status" value="1"/>
</dbReference>
<organism evidence="14 15">
    <name type="scientific">Rhodanobacter glycinis</name>
    <dbReference type="NCBI Taxonomy" id="582702"/>
    <lineage>
        <taxon>Bacteria</taxon>
        <taxon>Pseudomonadati</taxon>
        <taxon>Pseudomonadota</taxon>
        <taxon>Gammaproteobacteria</taxon>
        <taxon>Lysobacterales</taxon>
        <taxon>Rhodanobacteraceae</taxon>
        <taxon>Rhodanobacter</taxon>
    </lineage>
</organism>
<evidence type="ECO:0000256" key="6">
    <source>
        <dbReference type="ARBA" id="ARBA00022741"/>
    </source>
</evidence>
<dbReference type="AlphaFoldDB" id="A0A1I4E845"/>
<dbReference type="FunFam" id="1.10.20.140:FF:000001">
    <property type="entry name" value="tRNA dimethylallyltransferase"/>
    <property type="match status" value="1"/>
</dbReference>
<evidence type="ECO:0000256" key="2">
    <source>
        <dbReference type="ARBA" id="ARBA00003213"/>
    </source>
</evidence>
<dbReference type="HAMAP" id="MF_00185">
    <property type="entry name" value="IPP_trans"/>
    <property type="match status" value="1"/>
</dbReference>
<keyword evidence="15" id="KW-1185">Reference proteome</keyword>
<sequence>MRELGRVECPASGRGQRLSHFRHTVRLTWNGSSRRYNASMSVDLRPLAVFLMGPTASGKTALACALREHFPLDLVSVDSALVYRGMDVGTAKPDAATLARHPHALVDIRDPGQPYSAADFRDDALGAMQRIGEAGRVPLLVGGTGLYFRALQRGLSNLPPADAGLRGRLAAQAAEIGWDAMHRRLAELDPPAAQRIRPGDQQRLQRALEVIELTGLPLSEQQSGGSGEPFPWRVLKLALLPADRTSLHARIEARFDTMLADGLLDEVAALRHRGDLHPDLPAIRAVGYRQAWEYLEGRCDRAQMRDRGIFATRQLAKRQITWLRSELDARVLDPDAGDPERYASDALRLFFGEI</sequence>
<evidence type="ECO:0000256" key="9">
    <source>
        <dbReference type="ARBA" id="ARBA00049563"/>
    </source>
</evidence>
<keyword evidence="4 10" id="KW-0808">Transferase</keyword>
<evidence type="ECO:0000256" key="8">
    <source>
        <dbReference type="ARBA" id="ARBA00022842"/>
    </source>
</evidence>
<keyword evidence="6 10" id="KW-0547">Nucleotide-binding</keyword>
<keyword evidence="5 10" id="KW-0819">tRNA processing</keyword>
<evidence type="ECO:0000256" key="13">
    <source>
        <dbReference type="RuleBase" id="RU003785"/>
    </source>
</evidence>
<dbReference type="EC" id="2.5.1.75" evidence="10"/>
<accession>A0A1I4E845</accession>
<evidence type="ECO:0000256" key="7">
    <source>
        <dbReference type="ARBA" id="ARBA00022840"/>
    </source>
</evidence>
<feature type="site" description="Interaction with substrate tRNA" evidence="10">
    <location>
        <position position="144"/>
    </location>
</feature>
<dbReference type="InterPro" id="IPR039657">
    <property type="entry name" value="Dimethylallyltransferase"/>
</dbReference>
<evidence type="ECO:0000256" key="4">
    <source>
        <dbReference type="ARBA" id="ARBA00022679"/>
    </source>
</evidence>
<dbReference type="Proteomes" id="UP000198725">
    <property type="component" value="Unassembled WGS sequence"/>
</dbReference>